<proteinExistence type="predicted"/>
<evidence type="ECO:0000313" key="2">
    <source>
        <dbReference type="Proteomes" id="UP000825388"/>
    </source>
</evidence>
<gene>
    <name evidence="1" type="ORF">Xseb_02730</name>
</gene>
<accession>A0AAW4RTB0</accession>
<sequence length="170" mass="18281">MVTRVGDKAKKASAAQPKAGDASIAELEVLAPQRDVAVGGRLVTVREYSYFEGLRLLPQIKPFLDDLQVQFSGASAPAIDAIAELLATHVDLVQHLVARAIAPTQPDAYAMDVAIEQQKQWMETLNEAEGDLLVLTWWMVNSPFFIRRVLRAAAQAALAARSAGAGSSTP</sequence>
<comment type="caution">
    <text evidence="1">The sequence shown here is derived from an EMBL/GenBank/DDBJ whole genome shotgun (WGS) entry which is preliminary data.</text>
</comment>
<organism evidence="1 2">
    <name type="scientific">Xanthomonas citri pv. sesbaniae</name>
    <dbReference type="NCBI Taxonomy" id="473425"/>
    <lineage>
        <taxon>Bacteria</taxon>
        <taxon>Pseudomonadati</taxon>
        <taxon>Pseudomonadota</taxon>
        <taxon>Gammaproteobacteria</taxon>
        <taxon>Lysobacterales</taxon>
        <taxon>Lysobacteraceae</taxon>
        <taxon>Xanthomonas</taxon>
    </lineage>
</organism>
<dbReference type="Proteomes" id="UP000825388">
    <property type="component" value="Unassembled WGS sequence"/>
</dbReference>
<dbReference type="EMBL" id="LOKL01000158">
    <property type="protein sequence ID" value="MBZ3926395.1"/>
    <property type="molecule type" value="Genomic_DNA"/>
</dbReference>
<evidence type="ECO:0000313" key="1">
    <source>
        <dbReference type="EMBL" id="MBZ3926395.1"/>
    </source>
</evidence>
<dbReference type="InterPro" id="IPR046583">
    <property type="entry name" value="DUF6631"/>
</dbReference>
<protein>
    <submittedName>
        <fullName evidence="1">Uncharacterized protein</fullName>
    </submittedName>
</protein>
<dbReference type="AlphaFoldDB" id="A0AAW4RTB0"/>
<reference evidence="1" key="1">
    <citation type="submission" date="2015-12" db="EMBL/GenBank/DDBJ databases">
        <authorList>
            <person name="Bansal K."/>
            <person name="Midha S."/>
            <person name="Patil P.B."/>
        </authorList>
    </citation>
    <scope>NUCLEOTIDE SEQUENCE</scope>
    <source>
        <strain evidence="1">LMG867</strain>
    </source>
</reference>
<dbReference type="RefSeq" id="WP_089111736.1">
    <property type="nucleotide sequence ID" value="NZ_LOKL01000158.1"/>
</dbReference>
<dbReference type="Pfam" id="PF20336">
    <property type="entry name" value="DUF6631"/>
    <property type="match status" value="1"/>
</dbReference>
<name>A0AAW4RTB0_XANCI</name>